<feature type="region of interest" description="Disordered" evidence="1">
    <location>
        <begin position="111"/>
        <end position="132"/>
    </location>
</feature>
<keyword evidence="3" id="KW-1185">Reference proteome</keyword>
<feature type="compositionally biased region" description="Pro residues" evidence="1">
    <location>
        <begin position="121"/>
        <end position="132"/>
    </location>
</feature>
<name>A0A261UZR0_9BORD</name>
<dbReference type="AlphaFoldDB" id="A0A261UZR0"/>
<evidence type="ECO:0000313" key="3">
    <source>
        <dbReference type="Proteomes" id="UP000215767"/>
    </source>
</evidence>
<dbReference type="OrthoDB" id="8639152at2"/>
<dbReference type="RefSeq" id="WP_094840275.1">
    <property type="nucleotide sequence ID" value="NZ_NEVS01000001.1"/>
</dbReference>
<evidence type="ECO:0000313" key="2">
    <source>
        <dbReference type="EMBL" id="OZI67081.1"/>
    </source>
</evidence>
<organism evidence="2 3">
    <name type="scientific">Bordetella genomosp. 11</name>
    <dbReference type="NCBI Taxonomy" id="1416808"/>
    <lineage>
        <taxon>Bacteria</taxon>
        <taxon>Pseudomonadati</taxon>
        <taxon>Pseudomonadota</taxon>
        <taxon>Betaproteobacteria</taxon>
        <taxon>Burkholderiales</taxon>
        <taxon>Alcaligenaceae</taxon>
        <taxon>Bordetella</taxon>
    </lineage>
</organism>
<dbReference type="Proteomes" id="UP000215767">
    <property type="component" value="Unassembled WGS sequence"/>
</dbReference>
<evidence type="ECO:0000256" key="1">
    <source>
        <dbReference type="SAM" id="MobiDB-lite"/>
    </source>
</evidence>
<dbReference type="EMBL" id="NEVS01000001">
    <property type="protein sequence ID" value="OZI67081.1"/>
    <property type="molecule type" value="Genomic_DNA"/>
</dbReference>
<comment type="caution">
    <text evidence="2">The sequence shown here is derived from an EMBL/GenBank/DDBJ whole genome shotgun (WGS) entry which is preliminary data.</text>
</comment>
<proteinExistence type="predicted"/>
<sequence>MNKLSPEVDRQIRIELLRARAAVEREALLHNVAGLTDSLSPSHLVKALMPRLGASNMPGLALQAFSLVRRYPVIMSSLSAIFLRGKRSRLLKLAGAAAVGWQVYRGWQARQAQGHGDGPTSPVPPTSRPPSV</sequence>
<evidence type="ECO:0008006" key="4">
    <source>
        <dbReference type="Google" id="ProtNLM"/>
    </source>
</evidence>
<accession>A0A261UZR0</accession>
<gene>
    <name evidence="2" type="ORF">CAL28_05155</name>
</gene>
<protein>
    <recommendedName>
        <fullName evidence="4">DUF3318 domain-containing protein</fullName>
    </recommendedName>
</protein>
<reference evidence="3" key="1">
    <citation type="submission" date="2017-05" db="EMBL/GenBank/DDBJ databases">
        <title>Complete and WGS of Bordetella genogroups.</title>
        <authorList>
            <person name="Spilker T."/>
            <person name="Lipuma J."/>
        </authorList>
    </citation>
    <scope>NUCLEOTIDE SEQUENCE [LARGE SCALE GENOMIC DNA]</scope>
    <source>
        <strain evidence="3">AU8856</strain>
    </source>
</reference>